<gene>
    <name evidence="2" type="ORF">CBS1_02345</name>
</gene>
<dbReference type="EMBL" id="CP026721">
    <property type="protein sequence ID" value="QAV32704.1"/>
    <property type="molecule type" value="Genomic_DNA"/>
</dbReference>
<accession>A0ABX5QQM6</accession>
<dbReference type="Proteomes" id="UP000288947">
    <property type="component" value="Chromosome"/>
</dbReference>
<keyword evidence="1" id="KW-0472">Membrane</keyword>
<evidence type="ECO:0000313" key="3">
    <source>
        <dbReference type="Proteomes" id="UP000288947"/>
    </source>
</evidence>
<keyword evidence="1" id="KW-1133">Transmembrane helix</keyword>
<feature type="transmembrane region" description="Helical" evidence="1">
    <location>
        <begin position="35"/>
        <end position="56"/>
    </location>
</feature>
<dbReference type="SUPFAM" id="SSF46565">
    <property type="entry name" value="Chaperone J-domain"/>
    <property type="match status" value="1"/>
</dbReference>
<evidence type="ECO:0000313" key="2">
    <source>
        <dbReference type="EMBL" id="QAV32704.1"/>
    </source>
</evidence>
<sequence length="165" mass="19188">MGCFVSVVIFLFAFSFLAPLLGVILPFGFSVFLRALLRDVLLVALPLIVFLVVLIFPKRKTVKSGQQKNSSEETETMYQNERDEYKEELKSSIRTAEHFDSPDVQQAFRILGLRSNVSYTKVSERYYELVQKVNKMKISEEKRQMMLEELAKAYEILTEYYSKMS</sequence>
<protein>
    <recommendedName>
        <fullName evidence="4">J domain-containing protein</fullName>
    </recommendedName>
</protein>
<keyword evidence="3" id="KW-1185">Reference proteome</keyword>
<name>A0ABX5QQM6_9BACT</name>
<dbReference type="InterPro" id="IPR036869">
    <property type="entry name" value="J_dom_sf"/>
</dbReference>
<evidence type="ECO:0000256" key="1">
    <source>
        <dbReference type="SAM" id="Phobius"/>
    </source>
</evidence>
<feature type="transmembrane region" description="Helical" evidence="1">
    <location>
        <begin position="7"/>
        <end position="29"/>
    </location>
</feature>
<evidence type="ECO:0008006" key="4">
    <source>
        <dbReference type="Google" id="ProtNLM"/>
    </source>
</evidence>
<proteinExistence type="predicted"/>
<organism evidence="2 3">
    <name type="scientific">Fervidobacterium changbaicum</name>
    <dbReference type="NCBI Taxonomy" id="310769"/>
    <lineage>
        <taxon>Bacteria</taxon>
        <taxon>Thermotogati</taxon>
        <taxon>Thermotogota</taxon>
        <taxon>Thermotogae</taxon>
        <taxon>Thermotogales</taxon>
        <taxon>Fervidobacteriaceae</taxon>
        <taxon>Fervidobacterium</taxon>
    </lineage>
</organism>
<keyword evidence="1" id="KW-0812">Transmembrane</keyword>
<reference evidence="2 3" key="1">
    <citation type="submission" date="2018-01" db="EMBL/GenBank/DDBJ databases">
        <title>The whole genome sequencing and assembly of Fervidobacterium changbaicum CBS-1 strain.</title>
        <authorList>
            <person name="Kim J.-Y."/>
            <person name="Park M.-K."/>
            <person name="Yi H."/>
            <person name="Bahn Y.-S."/>
            <person name="Kim J.F."/>
            <person name="Lee D.-W."/>
        </authorList>
    </citation>
    <scope>NUCLEOTIDE SEQUENCE [LARGE SCALE GENOMIC DNA]</scope>
    <source>
        <strain evidence="2 3">CBS-1</strain>
    </source>
</reference>